<reference evidence="2" key="1">
    <citation type="journal article" date="2014" name="Int. J. Syst. Evol. Microbiol.">
        <title>Complete genome sequence of Corynebacterium casei LMG S-19264T (=DSM 44701T), isolated from a smear-ripened cheese.</title>
        <authorList>
            <consortium name="US DOE Joint Genome Institute (JGI-PGF)"/>
            <person name="Walter F."/>
            <person name="Albersmeier A."/>
            <person name="Kalinowski J."/>
            <person name="Ruckert C."/>
        </authorList>
    </citation>
    <scope>NUCLEOTIDE SEQUENCE</scope>
    <source>
        <strain evidence="2">KCTC 32422</strain>
    </source>
</reference>
<gene>
    <name evidence="2" type="ORF">GCM10011617_30280</name>
</gene>
<evidence type="ECO:0000256" key="1">
    <source>
        <dbReference type="SAM" id="SignalP"/>
    </source>
</evidence>
<comment type="caution">
    <text evidence="2">The sequence shown here is derived from an EMBL/GenBank/DDBJ whole genome shotgun (WGS) entry which is preliminary data.</text>
</comment>
<protein>
    <recommendedName>
        <fullName evidence="4">Elongation factor P</fullName>
    </recommendedName>
</protein>
<keyword evidence="3" id="KW-1185">Reference proteome</keyword>
<sequence>MIKLVAPLALLAAAAALNPAAHATPGGDIGTLPHGAYVCELPGDATGAAGIRQEGEGFTVINASSYRTPQGRGTYLLTGDLVTLSSGPRKGERYHRLSGNFLRRMNADGTDSALRCVRQVENNR</sequence>
<evidence type="ECO:0008006" key="4">
    <source>
        <dbReference type="Google" id="ProtNLM"/>
    </source>
</evidence>
<name>A0A918VL81_9SPHN</name>
<dbReference type="Proteomes" id="UP000634139">
    <property type="component" value="Unassembled WGS sequence"/>
</dbReference>
<accession>A0A918VL81</accession>
<dbReference type="EMBL" id="BMZD01000012">
    <property type="protein sequence ID" value="GHA07555.1"/>
    <property type="molecule type" value="Genomic_DNA"/>
</dbReference>
<evidence type="ECO:0000313" key="2">
    <source>
        <dbReference type="EMBL" id="GHA07555.1"/>
    </source>
</evidence>
<keyword evidence="1" id="KW-0732">Signal</keyword>
<evidence type="ECO:0000313" key="3">
    <source>
        <dbReference type="Proteomes" id="UP000634139"/>
    </source>
</evidence>
<feature type="chain" id="PRO_5037701833" description="Elongation factor P" evidence="1">
    <location>
        <begin position="24"/>
        <end position="124"/>
    </location>
</feature>
<reference evidence="2" key="2">
    <citation type="submission" date="2020-09" db="EMBL/GenBank/DDBJ databases">
        <authorList>
            <person name="Sun Q."/>
            <person name="Kim S."/>
        </authorList>
    </citation>
    <scope>NUCLEOTIDE SEQUENCE</scope>
    <source>
        <strain evidence="2">KCTC 32422</strain>
    </source>
</reference>
<organism evidence="2 3">
    <name type="scientific">Novosphingobium arvoryzae</name>
    <dbReference type="NCBI Taxonomy" id="1256514"/>
    <lineage>
        <taxon>Bacteria</taxon>
        <taxon>Pseudomonadati</taxon>
        <taxon>Pseudomonadota</taxon>
        <taxon>Alphaproteobacteria</taxon>
        <taxon>Sphingomonadales</taxon>
        <taxon>Sphingomonadaceae</taxon>
        <taxon>Novosphingobium</taxon>
    </lineage>
</organism>
<feature type="signal peptide" evidence="1">
    <location>
        <begin position="1"/>
        <end position="23"/>
    </location>
</feature>
<dbReference type="AlphaFoldDB" id="A0A918VL81"/>
<dbReference type="RefSeq" id="WP_189543046.1">
    <property type="nucleotide sequence ID" value="NZ_BMZD01000012.1"/>
</dbReference>
<proteinExistence type="predicted"/>